<dbReference type="InterPro" id="IPR036736">
    <property type="entry name" value="ACP-like_sf"/>
</dbReference>
<keyword evidence="2" id="KW-1185">Reference proteome</keyword>
<evidence type="ECO:0008006" key="3">
    <source>
        <dbReference type="Google" id="ProtNLM"/>
    </source>
</evidence>
<dbReference type="Proteomes" id="UP000019141">
    <property type="component" value="Unassembled WGS sequence"/>
</dbReference>
<protein>
    <recommendedName>
        <fullName evidence="3">Carrier domain-containing protein</fullName>
    </recommendedName>
</protein>
<dbReference type="AlphaFoldDB" id="W4LVQ9"/>
<sequence length="114" mass="12753">MYLKHKGAQGIDMASKEKIIAAIYEAIDEVNLQLSAEEKIVKSTSTILFDTDTGGTLTSLVLINLIVEVESRIEQAFHTTINLMDESEMAKAVDPFKTIDSLTEYIDYLLENHD</sequence>
<gene>
    <name evidence="1" type="ORF">ETSY1_07345</name>
</gene>
<reference evidence="1 2" key="1">
    <citation type="journal article" date="2014" name="Nature">
        <title>An environmental bacterial taxon with a large and distinct metabolic repertoire.</title>
        <authorList>
            <person name="Wilson M.C."/>
            <person name="Mori T."/>
            <person name="Ruckert C."/>
            <person name="Uria A.R."/>
            <person name="Helf M.J."/>
            <person name="Takada K."/>
            <person name="Gernert C."/>
            <person name="Steffens U.A."/>
            <person name="Heycke N."/>
            <person name="Schmitt S."/>
            <person name="Rinke C."/>
            <person name="Helfrich E.J."/>
            <person name="Brachmann A.O."/>
            <person name="Gurgui C."/>
            <person name="Wakimoto T."/>
            <person name="Kracht M."/>
            <person name="Crusemann M."/>
            <person name="Hentschel U."/>
            <person name="Abe I."/>
            <person name="Matsunaga S."/>
            <person name="Kalinowski J."/>
            <person name="Takeyama H."/>
            <person name="Piel J."/>
        </authorList>
    </citation>
    <scope>NUCLEOTIDE SEQUENCE [LARGE SCALE GENOMIC DNA]</scope>
    <source>
        <strain evidence="2">TSY1</strain>
    </source>
</reference>
<dbReference type="EMBL" id="AZHW01000231">
    <property type="protein sequence ID" value="ETX01462.1"/>
    <property type="molecule type" value="Genomic_DNA"/>
</dbReference>
<dbReference type="Gene3D" id="1.10.1200.10">
    <property type="entry name" value="ACP-like"/>
    <property type="match status" value="1"/>
</dbReference>
<evidence type="ECO:0000313" key="2">
    <source>
        <dbReference type="Proteomes" id="UP000019141"/>
    </source>
</evidence>
<comment type="caution">
    <text evidence="1">The sequence shown here is derived from an EMBL/GenBank/DDBJ whole genome shotgun (WGS) entry which is preliminary data.</text>
</comment>
<organism evidence="1 2">
    <name type="scientific">Entotheonella factor</name>
    <dbReference type="NCBI Taxonomy" id="1429438"/>
    <lineage>
        <taxon>Bacteria</taxon>
        <taxon>Pseudomonadati</taxon>
        <taxon>Nitrospinota/Tectimicrobiota group</taxon>
        <taxon>Candidatus Tectimicrobiota</taxon>
        <taxon>Candidatus Entotheonellia</taxon>
        <taxon>Candidatus Entotheonellales</taxon>
        <taxon>Candidatus Entotheonellaceae</taxon>
        <taxon>Candidatus Entotheonella</taxon>
    </lineage>
</organism>
<dbReference type="HOGENOM" id="CLU_170154_1_0_7"/>
<name>W4LVQ9_ENTF1</name>
<evidence type="ECO:0000313" key="1">
    <source>
        <dbReference type="EMBL" id="ETX01462.1"/>
    </source>
</evidence>
<accession>W4LVQ9</accession>
<proteinExistence type="predicted"/>